<keyword evidence="2" id="KW-0539">Nucleus</keyword>
<feature type="domain" description="RSE1/DDB1/CPSF1 second beta-propeller" evidence="6">
    <location>
        <begin position="556"/>
        <end position="964"/>
    </location>
</feature>
<gene>
    <name evidence="7" type="ORF">BJ878DRAFT_491042</name>
</gene>
<proteinExistence type="predicted"/>
<evidence type="ECO:0000259" key="6">
    <source>
        <dbReference type="Pfam" id="PF23726"/>
    </source>
</evidence>
<evidence type="ECO:0000256" key="1">
    <source>
        <dbReference type="ARBA" id="ARBA00004123"/>
    </source>
</evidence>
<dbReference type="InterPro" id="IPR015943">
    <property type="entry name" value="WD40/YVTN_repeat-like_dom_sf"/>
</dbReference>
<accession>A0A9P8CIF3</accession>
<sequence>MQCYMELTPPTAVSHSLTLPFLSADSKDLIVAKTSLLQIFRFKTISPSNRNTQRPGLTKLVLIAEYPLAGTITSLVQVKLPSTKSGGDALLVGLKDARLSLIEWDPERYGLSTISIHYYEQDELQGSPWAPNIHNCVNYLTADPNSRCAALKFGVRNLAILPFKQGDEDLNMNDDWDETIDGPRPIGIKFSQPTNGINGYDDSPSGTSYVIQLLKVNPALIFPIHLAFLHEYRGNPTFGILLSTIAPSSSLLPERRDHLTYMVFALDVEQRETTQIFFVENLPYDLFKVIPLPSPIEGALLVGGNELIHIDQSGKASGIAVNTFAKHCTSFGMVDRSHLEMRLEGSIMELLSVENGEMLIVLHTGALAILSFEMDGRSVSSLTIRRVAEELGGSLLVSGYSTASRLGTNAIFLGSEDSDSVVIGWNRKSNQTSRRKSRVVAEDGSDQIMVDDDQEGDEEDDDLDDDLYGESSVPATGLNGRSKLSSANRNVGDYIFRVHDSMVNIAPMSDLALGQPATPLDQPENYKGVQSDLQLVVANGKGKASSLAIIHRNIQPKVVGKFDFADARGVWAIKAVKTPAKKTQLKDKEPPASKCQDFNVEHDNLMIVSRMGAGGVEESDVFALTSSGFEVLEGTEFENDADAGLTIEAGTMGKGHRIVQVLQSVVRIYDGDLGLAQILDMSDEDTGAEPKIISASISDLFLLIIRDDSSIYVAQCDSSYEIDEIARDDNALLETKWLAGCLYADNTGVFATTQDDKGTKSGENIMMFLLSAAGALHIYALPDLSKPVYKSEGLCFVPPVLSAIYTARRAAMRETLVELVVADLGDMTSKSPYLIARSSNDNLTIYQPFRVDSPELKSLTATLHFCKVPNSRLAKDPVLSAETTSEDPPSTRNNPMRILSNVSGYSCVFLPGASPAFVLKGSKTLPKVISLQGSGIRNMSIFHAPGCDRGFIYVDYNGVARVSQFPSGASYDLGVALQKTSLGQAIHGIACHAPTRTYAVGTSAEVEFELPKGDEGPRKHRDDTSFKPVSEQSFVQLISPSTWAVIDSFELDPYEMIMCIKSLNLEVSEITNERRQMITVGTAITKGEDVAIKGRVYVFDVVTVVPEEGRPETNSKLKLYAKEEIPRGAVTAISEVGTQGFMVVAQGQKCMVRGVKEDGTILPVAFQDVNCYVTSIKELIGTGLVLMSDAMKGVWLTGYAEDPYRMIQLGKSAKNMEVVVADLLPDGKDLFIVVADADGNLHVLQYDPEHPKSLHGHLLLHRTTFSLGGHIPSSMTLIPRTAAATLEPITDDTLPAHQLLLTSNTGALSLLCPLTEIQYRKLNTLATALSNTLYHACGLNPRAYRVSKDAPEAMVGGRTVVDGTLLGRWKELSSQKRAEVASRVGVDVDEVREDLNDLVGGLGYL</sequence>
<dbReference type="Pfam" id="PF03178">
    <property type="entry name" value="CPSF_A"/>
    <property type="match status" value="1"/>
</dbReference>
<evidence type="ECO:0000259" key="5">
    <source>
        <dbReference type="Pfam" id="PF10433"/>
    </source>
</evidence>
<evidence type="ECO:0000313" key="7">
    <source>
        <dbReference type="EMBL" id="KAG9247800.1"/>
    </source>
</evidence>
<dbReference type="InterPro" id="IPR004871">
    <property type="entry name" value="RSE1/DDB1/CPSF1_C"/>
</dbReference>
<name>A0A9P8CIF3_9HELO</name>
<comment type="subcellular location">
    <subcellularLocation>
        <location evidence="1">Nucleus</location>
    </subcellularLocation>
</comment>
<dbReference type="Gene3D" id="2.130.10.10">
    <property type="entry name" value="YVTN repeat-like/Quinoprotein amine dehydrogenase"/>
    <property type="match status" value="2"/>
</dbReference>
<evidence type="ECO:0000256" key="2">
    <source>
        <dbReference type="ARBA" id="ARBA00023242"/>
    </source>
</evidence>
<dbReference type="PANTHER" id="PTHR10644">
    <property type="entry name" value="DNA REPAIR/RNA PROCESSING CPSF FAMILY"/>
    <property type="match status" value="1"/>
</dbReference>
<dbReference type="InterPro" id="IPR018846">
    <property type="entry name" value="Beta-prop_RSE1/DDB1/CPSF1_1st"/>
</dbReference>
<evidence type="ECO:0000313" key="8">
    <source>
        <dbReference type="Proteomes" id="UP000887226"/>
    </source>
</evidence>
<dbReference type="InterPro" id="IPR050358">
    <property type="entry name" value="RSE1/DDB1/CFT1"/>
</dbReference>
<dbReference type="FunFam" id="2.130.10.10:FF:000625">
    <property type="entry name" value="mRNA cleavage and polyadenylation factor subunit"/>
    <property type="match status" value="1"/>
</dbReference>
<evidence type="ECO:0000259" key="4">
    <source>
        <dbReference type="Pfam" id="PF03178"/>
    </source>
</evidence>
<evidence type="ECO:0000256" key="3">
    <source>
        <dbReference type="SAM" id="MobiDB-lite"/>
    </source>
</evidence>
<feature type="compositionally biased region" description="Acidic residues" evidence="3">
    <location>
        <begin position="443"/>
        <end position="468"/>
    </location>
</feature>
<dbReference type="Proteomes" id="UP000887226">
    <property type="component" value="Unassembled WGS sequence"/>
</dbReference>
<reference evidence="7" key="1">
    <citation type="journal article" date="2021" name="IMA Fungus">
        <title>Genomic characterization of three marine fungi, including Emericellopsis atlantica sp. nov. with signatures of a generalist lifestyle and marine biomass degradation.</title>
        <authorList>
            <person name="Hagestad O.C."/>
            <person name="Hou L."/>
            <person name="Andersen J.H."/>
            <person name="Hansen E.H."/>
            <person name="Altermark B."/>
            <person name="Li C."/>
            <person name="Kuhnert E."/>
            <person name="Cox R.J."/>
            <person name="Crous P.W."/>
            <person name="Spatafora J.W."/>
            <person name="Lail K."/>
            <person name="Amirebrahimi M."/>
            <person name="Lipzen A."/>
            <person name="Pangilinan J."/>
            <person name="Andreopoulos W."/>
            <person name="Hayes R.D."/>
            <person name="Ng V."/>
            <person name="Grigoriev I.V."/>
            <person name="Jackson S.A."/>
            <person name="Sutton T.D.S."/>
            <person name="Dobson A.D.W."/>
            <person name="Rama T."/>
        </authorList>
    </citation>
    <scope>NUCLEOTIDE SEQUENCE</scope>
    <source>
        <strain evidence="7">TRa3180A</strain>
    </source>
</reference>
<feature type="region of interest" description="Disordered" evidence="3">
    <location>
        <begin position="433"/>
        <end position="484"/>
    </location>
</feature>
<organism evidence="7 8">
    <name type="scientific">Calycina marina</name>
    <dbReference type="NCBI Taxonomy" id="1763456"/>
    <lineage>
        <taxon>Eukaryota</taxon>
        <taxon>Fungi</taxon>
        <taxon>Dikarya</taxon>
        <taxon>Ascomycota</taxon>
        <taxon>Pezizomycotina</taxon>
        <taxon>Leotiomycetes</taxon>
        <taxon>Helotiales</taxon>
        <taxon>Pezizellaceae</taxon>
        <taxon>Calycina</taxon>
    </lineage>
</organism>
<protein>
    <submittedName>
        <fullName evidence="7">CPSF A subunit region-domain-containing protein</fullName>
    </submittedName>
</protein>
<dbReference type="Pfam" id="PF10433">
    <property type="entry name" value="Beta-prop_RSE1_1st"/>
    <property type="match status" value="1"/>
</dbReference>
<dbReference type="OrthoDB" id="6109at2759"/>
<feature type="domain" description="RSE1/DDB1/CPSF1 C-terminal" evidence="4">
    <location>
        <begin position="1032"/>
        <end position="1370"/>
    </location>
</feature>
<dbReference type="GO" id="GO:0003676">
    <property type="term" value="F:nucleic acid binding"/>
    <property type="evidence" value="ECO:0007669"/>
    <property type="project" value="InterPro"/>
</dbReference>
<dbReference type="EMBL" id="MU253763">
    <property type="protein sequence ID" value="KAG9247800.1"/>
    <property type="molecule type" value="Genomic_DNA"/>
</dbReference>
<feature type="domain" description="RSE1/DDB1/CPSF1 first beta-propeller" evidence="5">
    <location>
        <begin position="12"/>
        <end position="433"/>
    </location>
</feature>
<keyword evidence="8" id="KW-1185">Reference proteome</keyword>
<dbReference type="GO" id="GO:0005634">
    <property type="term" value="C:nucleus"/>
    <property type="evidence" value="ECO:0007669"/>
    <property type="project" value="UniProtKB-SubCell"/>
</dbReference>
<dbReference type="InterPro" id="IPR058543">
    <property type="entry name" value="Beta-prop_RSE1/DDB1/CPSF1_2nd"/>
</dbReference>
<dbReference type="Pfam" id="PF23726">
    <property type="entry name" value="Beta-prop_RSE1_2nd"/>
    <property type="match status" value="1"/>
</dbReference>
<comment type="caution">
    <text evidence="7">The sequence shown here is derived from an EMBL/GenBank/DDBJ whole genome shotgun (WGS) entry which is preliminary data.</text>
</comment>